<evidence type="ECO:0000256" key="14">
    <source>
        <dbReference type="ARBA" id="ARBA00023002"/>
    </source>
</evidence>
<keyword evidence="13 19" id="KW-0573">Peptidoglycan synthesis</keyword>
<evidence type="ECO:0000313" key="21">
    <source>
        <dbReference type="EMBL" id="GLQ54030.1"/>
    </source>
</evidence>
<evidence type="ECO:0000256" key="16">
    <source>
        <dbReference type="ARBA" id="ARBA00023316"/>
    </source>
</evidence>
<feature type="active site" description="Proton donor" evidence="19">
    <location>
        <position position="232"/>
    </location>
</feature>
<gene>
    <name evidence="21" type="primary">murB_2</name>
    <name evidence="19" type="synonym">murB</name>
    <name evidence="21" type="ORF">GCM10010862_12890</name>
</gene>
<keyword evidence="16 19" id="KW-0961">Cell wall biogenesis/degradation</keyword>
<evidence type="ECO:0000256" key="15">
    <source>
        <dbReference type="ARBA" id="ARBA00023306"/>
    </source>
</evidence>
<dbReference type="PANTHER" id="PTHR21071:SF4">
    <property type="entry name" value="UDP-N-ACETYLENOLPYRUVOYLGLUCOSAMINE REDUCTASE"/>
    <property type="match status" value="1"/>
</dbReference>
<accession>A0ABQ5W296</accession>
<evidence type="ECO:0000256" key="6">
    <source>
        <dbReference type="ARBA" id="ARBA00015188"/>
    </source>
</evidence>
<keyword evidence="7 19" id="KW-0963">Cytoplasm</keyword>
<dbReference type="Pfam" id="PF01565">
    <property type="entry name" value="FAD_binding_4"/>
    <property type="match status" value="1"/>
</dbReference>
<evidence type="ECO:0000256" key="2">
    <source>
        <dbReference type="ARBA" id="ARBA00003921"/>
    </source>
</evidence>
<name>A0ABQ5W296_9HYPH</name>
<dbReference type="NCBIfam" id="TIGR00179">
    <property type="entry name" value="murB"/>
    <property type="match status" value="1"/>
</dbReference>
<dbReference type="EC" id="1.3.1.98" evidence="5 19"/>
<keyword evidence="22" id="KW-1185">Reference proteome</keyword>
<comment type="similarity">
    <text evidence="19">Belongs to the MurB family.</text>
</comment>
<keyword evidence="10 19" id="KW-0274">FAD</keyword>
<keyword evidence="14 19" id="KW-0560">Oxidoreductase</keyword>
<dbReference type="Pfam" id="PF02873">
    <property type="entry name" value="MurB_C"/>
    <property type="match status" value="1"/>
</dbReference>
<dbReference type="SUPFAM" id="SSF56194">
    <property type="entry name" value="Uridine diphospho-N-Acetylenolpyruvylglucosamine reductase, MurB, C-terminal domain"/>
    <property type="match status" value="1"/>
</dbReference>
<dbReference type="InterPro" id="IPR016167">
    <property type="entry name" value="FAD-bd_PCMH_sub1"/>
</dbReference>
<comment type="pathway">
    <text evidence="4 19">Cell wall biogenesis; peptidoglycan biosynthesis.</text>
</comment>
<evidence type="ECO:0000313" key="22">
    <source>
        <dbReference type="Proteomes" id="UP001156691"/>
    </source>
</evidence>
<keyword evidence="8 19" id="KW-0132">Cell division</keyword>
<dbReference type="NCBIfam" id="NF000755">
    <property type="entry name" value="PRK00046.1"/>
    <property type="match status" value="1"/>
</dbReference>
<comment type="function">
    <text evidence="2 19">Cell wall formation.</text>
</comment>
<dbReference type="NCBIfam" id="NF010478">
    <property type="entry name" value="PRK13903.1"/>
    <property type="match status" value="1"/>
</dbReference>
<evidence type="ECO:0000256" key="8">
    <source>
        <dbReference type="ARBA" id="ARBA00022618"/>
    </source>
</evidence>
<dbReference type="Gene3D" id="3.30.465.10">
    <property type="match status" value="1"/>
</dbReference>
<evidence type="ECO:0000256" key="11">
    <source>
        <dbReference type="ARBA" id="ARBA00022857"/>
    </source>
</evidence>
<evidence type="ECO:0000256" key="5">
    <source>
        <dbReference type="ARBA" id="ARBA00012518"/>
    </source>
</evidence>
<reference evidence="22" key="1">
    <citation type="journal article" date="2019" name="Int. J. Syst. Evol. Microbiol.">
        <title>The Global Catalogue of Microorganisms (GCM) 10K type strain sequencing project: providing services to taxonomists for standard genome sequencing and annotation.</title>
        <authorList>
            <consortium name="The Broad Institute Genomics Platform"/>
            <consortium name="The Broad Institute Genome Sequencing Center for Infectious Disease"/>
            <person name="Wu L."/>
            <person name="Ma J."/>
        </authorList>
    </citation>
    <scope>NUCLEOTIDE SEQUENCE [LARGE SCALE GENOMIC DNA]</scope>
    <source>
        <strain evidence="22">NBRC 112416</strain>
    </source>
</reference>
<feature type="active site" evidence="19">
    <location>
        <position position="324"/>
    </location>
</feature>
<feature type="active site" evidence="19">
    <location>
        <position position="164"/>
    </location>
</feature>
<evidence type="ECO:0000256" key="10">
    <source>
        <dbReference type="ARBA" id="ARBA00022827"/>
    </source>
</evidence>
<evidence type="ECO:0000256" key="1">
    <source>
        <dbReference type="ARBA" id="ARBA00001974"/>
    </source>
</evidence>
<dbReference type="InterPro" id="IPR036635">
    <property type="entry name" value="MurB_C_sf"/>
</dbReference>
<sequence length="328" mass="35325">MELTPDFDLSPFNTLGLASKARYGAVISARDEIGELMAFAASAGLPLHIVGGGSNLVLRDDLEAVVGVMAIKGRTIERRDDGSALVTAKAGEDWSQFVAWTVSEGLRGLENLAGIPGTVGAAPIQNIGAYGVELAERLESLTVLDTQDGKERRFTPDECKFSYRQSLFKQLRGRFIVTEATFALPRAWAPVLTYPGLDSLPRDADASVIMERVLTLRASKLPDWRVIGNVGSFFHNPVVRPEMADAITGGPRYPQPDGTVKLSAAWLIDACGLKGHRHGQAGIYEGHALIVVNHGGATYREVSELSAKVSGAVEERFGVTLTREPIEL</sequence>
<keyword evidence="11 19" id="KW-0521">NADP</keyword>
<dbReference type="InterPro" id="IPR016169">
    <property type="entry name" value="FAD-bd_PCMH_sub2"/>
</dbReference>
<dbReference type="InterPro" id="IPR006094">
    <property type="entry name" value="Oxid_FAD_bind_N"/>
</dbReference>
<proteinExistence type="inferred from homology"/>
<dbReference type="Gene3D" id="3.30.43.10">
    <property type="entry name" value="Uridine Diphospho-n-acetylenolpyruvylglucosamine Reductase, domain 2"/>
    <property type="match status" value="1"/>
</dbReference>
<evidence type="ECO:0000256" key="4">
    <source>
        <dbReference type="ARBA" id="ARBA00004752"/>
    </source>
</evidence>
<evidence type="ECO:0000256" key="12">
    <source>
        <dbReference type="ARBA" id="ARBA00022960"/>
    </source>
</evidence>
<evidence type="ECO:0000256" key="18">
    <source>
        <dbReference type="ARBA" id="ARBA00048914"/>
    </source>
</evidence>
<comment type="subcellular location">
    <subcellularLocation>
        <location evidence="3 19">Cytoplasm</location>
    </subcellularLocation>
</comment>
<evidence type="ECO:0000256" key="19">
    <source>
        <dbReference type="HAMAP-Rule" id="MF_00037"/>
    </source>
</evidence>
<comment type="caution">
    <text evidence="21">The sequence shown here is derived from an EMBL/GenBank/DDBJ whole genome shotgun (WGS) entry which is preliminary data.</text>
</comment>
<dbReference type="RefSeq" id="WP_284339474.1">
    <property type="nucleotide sequence ID" value="NZ_BSNS01000007.1"/>
</dbReference>
<evidence type="ECO:0000256" key="17">
    <source>
        <dbReference type="ARBA" id="ARBA00031026"/>
    </source>
</evidence>
<dbReference type="InterPro" id="IPR011601">
    <property type="entry name" value="MurB_C"/>
</dbReference>
<evidence type="ECO:0000256" key="7">
    <source>
        <dbReference type="ARBA" id="ARBA00022490"/>
    </source>
</evidence>
<evidence type="ECO:0000259" key="20">
    <source>
        <dbReference type="PROSITE" id="PS51387"/>
    </source>
</evidence>
<dbReference type="Gene3D" id="3.90.78.10">
    <property type="entry name" value="UDP-N-acetylenolpyruvoylglucosamine reductase, C-terminal domain"/>
    <property type="match status" value="1"/>
</dbReference>
<dbReference type="InterPro" id="IPR036318">
    <property type="entry name" value="FAD-bd_PCMH-like_sf"/>
</dbReference>
<dbReference type="PANTHER" id="PTHR21071">
    <property type="entry name" value="UDP-N-ACETYLENOLPYRUVOYLGLUCOSAMINE REDUCTASE"/>
    <property type="match status" value="1"/>
</dbReference>
<dbReference type="InterPro" id="IPR003170">
    <property type="entry name" value="MurB"/>
</dbReference>
<organism evidence="21 22">
    <name type="scientific">Devosia nitrariae</name>
    <dbReference type="NCBI Taxonomy" id="2071872"/>
    <lineage>
        <taxon>Bacteria</taxon>
        <taxon>Pseudomonadati</taxon>
        <taxon>Pseudomonadota</taxon>
        <taxon>Alphaproteobacteria</taxon>
        <taxon>Hyphomicrobiales</taxon>
        <taxon>Devosiaceae</taxon>
        <taxon>Devosia</taxon>
    </lineage>
</organism>
<dbReference type="PROSITE" id="PS51387">
    <property type="entry name" value="FAD_PCMH"/>
    <property type="match status" value="1"/>
</dbReference>
<feature type="domain" description="FAD-binding PCMH-type" evidence="20">
    <location>
        <begin position="15"/>
        <end position="187"/>
    </location>
</feature>
<dbReference type="Proteomes" id="UP001156691">
    <property type="component" value="Unassembled WGS sequence"/>
</dbReference>
<evidence type="ECO:0000256" key="9">
    <source>
        <dbReference type="ARBA" id="ARBA00022630"/>
    </source>
</evidence>
<dbReference type="InterPro" id="IPR016166">
    <property type="entry name" value="FAD-bd_PCMH"/>
</dbReference>
<evidence type="ECO:0000256" key="13">
    <source>
        <dbReference type="ARBA" id="ARBA00022984"/>
    </source>
</evidence>
<dbReference type="EMBL" id="BSNS01000007">
    <property type="protein sequence ID" value="GLQ54030.1"/>
    <property type="molecule type" value="Genomic_DNA"/>
</dbReference>
<dbReference type="HAMAP" id="MF_00037">
    <property type="entry name" value="MurB"/>
    <property type="match status" value="1"/>
</dbReference>
<comment type="catalytic activity">
    <reaction evidence="18 19">
        <text>UDP-N-acetyl-alpha-D-muramate + NADP(+) = UDP-N-acetyl-3-O-(1-carboxyvinyl)-alpha-D-glucosamine + NADPH + H(+)</text>
        <dbReference type="Rhea" id="RHEA:12248"/>
        <dbReference type="ChEBI" id="CHEBI:15378"/>
        <dbReference type="ChEBI" id="CHEBI:57783"/>
        <dbReference type="ChEBI" id="CHEBI:58349"/>
        <dbReference type="ChEBI" id="CHEBI:68483"/>
        <dbReference type="ChEBI" id="CHEBI:70757"/>
        <dbReference type="EC" id="1.3.1.98"/>
    </reaction>
</comment>
<keyword evidence="9 19" id="KW-0285">Flavoprotein</keyword>
<comment type="cofactor">
    <cofactor evidence="1 19">
        <name>FAD</name>
        <dbReference type="ChEBI" id="CHEBI:57692"/>
    </cofactor>
</comment>
<evidence type="ECO:0000256" key="3">
    <source>
        <dbReference type="ARBA" id="ARBA00004496"/>
    </source>
</evidence>
<protein>
    <recommendedName>
        <fullName evidence="6 19">UDP-N-acetylenolpyruvoylglucosamine reductase</fullName>
        <ecNumber evidence="5 19">1.3.1.98</ecNumber>
    </recommendedName>
    <alternativeName>
        <fullName evidence="17 19">UDP-N-acetylmuramate dehydrogenase</fullName>
    </alternativeName>
</protein>
<keyword evidence="12 19" id="KW-0133">Cell shape</keyword>
<keyword evidence="15 19" id="KW-0131">Cell cycle</keyword>
<dbReference type="SUPFAM" id="SSF56176">
    <property type="entry name" value="FAD-binding/transporter-associated domain-like"/>
    <property type="match status" value="1"/>
</dbReference>